<dbReference type="PANTHER" id="PTHR13343:SF22">
    <property type="entry name" value="GLUTAMYL-TRNA REDUCTASE-BINDING PROTEIN, CHLOROPLASTIC"/>
    <property type="match status" value="1"/>
</dbReference>
<dbReference type="GO" id="GO:0005737">
    <property type="term" value="C:cytoplasm"/>
    <property type="evidence" value="ECO:0007669"/>
    <property type="project" value="UniProtKB-ARBA"/>
</dbReference>
<feature type="compositionally biased region" description="Low complexity" evidence="1">
    <location>
        <begin position="81"/>
        <end position="94"/>
    </location>
</feature>
<dbReference type="SUPFAM" id="SSF50475">
    <property type="entry name" value="FMN-binding split barrel"/>
    <property type="match status" value="1"/>
</dbReference>
<dbReference type="Gene3D" id="3.20.180.10">
    <property type="entry name" value="PNP-oxidase-like"/>
    <property type="match status" value="1"/>
</dbReference>
<dbReference type="EMBL" id="JALJOU010000028">
    <property type="protein sequence ID" value="KAK9835391.1"/>
    <property type="molecule type" value="Genomic_DNA"/>
</dbReference>
<evidence type="ECO:0000313" key="4">
    <source>
        <dbReference type="EMBL" id="KAK9835391.1"/>
    </source>
</evidence>
<dbReference type="InterPro" id="IPR011576">
    <property type="entry name" value="Pyridox_Oxase_N"/>
</dbReference>
<gene>
    <name evidence="4" type="ORF">WJX81_006878</name>
</gene>
<evidence type="ECO:0000256" key="1">
    <source>
        <dbReference type="SAM" id="MobiDB-lite"/>
    </source>
</evidence>
<dbReference type="Gene3D" id="2.30.110.10">
    <property type="entry name" value="Electron Transport, Fmn-binding Protein, Chain A"/>
    <property type="match status" value="1"/>
</dbReference>
<comment type="caution">
    <text evidence="4">The sequence shown here is derived from an EMBL/GenBank/DDBJ whole genome shotgun (WGS) entry which is preliminary data.</text>
</comment>
<accession>A0AAW1RQD8</accession>
<dbReference type="PANTHER" id="PTHR13343">
    <property type="entry name" value="CREG1 PROTEIN"/>
    <property type="match status" value="1"/>
</dbReference>
<organism evidence="4 5">
    <name type="scientific">Elliptochloris bilobata</name>
    <dbReference type="NCBI Taxonomy" id="381761"/>
    <lineage>
        <taxon>Eukaryota</taxon>
        <taxon>Viridiplantae</taxon>
        <taxon>Chlorophyta</taxon>
        <taxon>core chlorophytes</taxon>
        <taxon>Trebouxiophyceae</taxon>
        <taxon>Trebouxiophyceae incertae sedis</taxon>
        <taxon>Elliptochloris clade</taxon>
        <taxon>Elliptochloris</taxon>
    </lineage>
</organism>
<evidence type="ECO:0008006" key="6">
    <source>
        <dbReference type="Google" id="ProtNLM"/>
    </source>
</evidence>
<name>A0AAW1RQD8_9CHLO</name>
<evidence type="ECO:0000259" key="3">
    <source>
        <dbReference type="Pfam" id="PF10615"/>
    </source>
</evidence>
<dbReference type="Pfam" id="PF10615">
    <property type="entry name" value="DUF2470"/>
    <property type="match status" value="1"/>
</dbReference>
<protein>
    <recommendedName>
        <fullName evidence="6">DUF2470 domain-containing protein</fullName>
    </recommendedName>
</protein>
<proteinExistence type="predicted"/>
<sequence>MEADHIAALLAEYERSNLGAATSGSGVPKDPALCAPAAETWAGEAYESTAPPGAAAAFHKFAKRLRRAPQQCVRRDPGEAPAPAAQSQAKPSSAETARTVVDIVSHGTLSTLSEDGSPLGTYASYVLDERGQPILRLRAEAVHTGNLLRNPRCSLFVQPEDMPARLLARATLIGQVEPLGVEDAAEAAERHAQLFFGGVAVDAVQPSDQYYRLALDSCFFVAGMGASCCAESISAAEYMAAEPDGLREETAALVAELNSARVEDVLRIAGFAMGAGMERLEGAELLWVDRLGLYLLAAVRGEGAQVVRVTFAREVLDERDARSTLTMLAQLAWERERNYVPIVPQIPDPVGK</sequence>
<dbReference type="InterPro" id="IPR019595">
    <property type="entry name" value="DUF2470"/>
</dbReference>
<dbReference type="Pfam" id="PF01243">
    <property type="entry name" value="PNPOx_N"/>
    <property type="match status" value="1"/>
</dbReference>
<feature type="domain" description="DUF2470" evidence="3">
    <location>
        <begin position="252"/>
        <end position="327"/>
    </location>
</feature>
<keyword evidence="5" id="KW-1185">Reference proteome</keyword>
<dbReference type="InterPro" id="IPR012349">
    <property type="entry name" value="Split_barrel_FMN-bd"/>
</dbReference>
<evidence type="ECO:0000259" key="2">
    <source>
        <dbReference type="Pfam" id="PF01243"/>
    </source>
</evidence>
<feature type="domain" description="Pyridoxamine 5'-phosphate oxidase N-terminal" evidence="2">
    <location>
        <begin position="106"/>
        <end position="208"/>
    </location>
</feature>
<reference evidence="4 5" key="1">
    <citation type="journal article" date="2024" name="Nat. Commun.">
        <title>Phylogenomics reveals the evolutionary origins of lichenization in chlorophyte algae.</title>
        <authorList>
            <person name="Puginier C."/>
            <person name="Libourel C."/>
            <person name="Otte J."/>
            <person name="Skaloud P."/>
            <person name="Haon M."/>
            <person name="Grisel S."/>
            <person name="Petersen M."/>
            <person name="Berrin J.G."/>
            <person name="Delaux P.M."/>
            <person name="Dal Grande F."/>
            <person name="Keller J."/>
        </authorList>
    </citation>
    <scope>NUCLEOTIDE SEQUENCE [LARGE SCALE GENOMIC DNA]</scope>
    <source>
        <strain evidence="4 5">SAG 245.80</strain>
    </source>
</reference>
<dbReference type="AlphaFoldDB" id="A0AAW1RQD8"/>
<dbReference type="Proteomes" id="UP001445335">
    <property type="component" value="Unassembled WGS sequence"/>
</dbReference>
<feature type="region of interest" description="Disordered" evidence="1">
    <location>
        <begin position="69"/>
        <end position="96"/>
    </location>
</feature>
<dbReference type="InterPro" id="IPR037119">
    <property type="entry name" value="Haem_oxidase_HugZ-like_sf"/>
</dbReference>
<evidence type="ECO:0000313" key="5">
    <source>
        <dbReference type="Proteomes" id="UP001445335"/>
    </source>
</evidence>